<dbReference type="Proteomes" id="UP000647424">
    <property type="component" value="Unassembled WGS sequence"/>
</dbReference>
<proteinExistence type="predicted"/>
<dbReference type="EMBL" id="JACYFT010000002">
    <property type="protein sequence ID" value="MBD8051136.1"/>
    <property type="molecule type" value="Genomic_DNA"/>
</dbReference>
<sequence>MDVLQLEIQIAKDELARAVTYHGTTRLEVGEIVLHGSEIDEVLATVQNVLTRRLNTLEQQQGEPT</sequence>
<accession>A0A927FHL5</accession>
<protein>
    <submittedName>
        <fullName evidence="1">Uncharacterized protein</fullName>
    </submittedName>
</protein>
<name>A0A927FHL5_9BURK</name>
<keyword evidence="2" id="KW-1185">Reference proteome</keyword>
<evidence type="ECO:0000313" key="2">
    <source>
        <dbReference type="Proteomes" id="UP000647424"/>
    </source>
</evidence>
<dbReference type="RefSeq" id="WP_191819594.1">
    <property type="nucleotide sequence ID" value="NZ_JACYFT010000002.1"/>
</dbReference>
<reference evidence="1" key="1">
    <citation type="submission" date="2020-09" db="EMBL/GenBank/DDBJ databases">
        <title>Genome seq and assembly of Limnohabitants sp.</title>
        <authorList>
            <person name="Chhetri G."/>
        </authorList>
    </citation>
    <scope>NUCLEOTIDE SEQUENCE</scope>
    <source>
        <strain evidence="1">JUR4</strain>
    </source>
</reference>
<gene>
    <name evidence="1" type="ORF">IC609_11300</name>
</gene>
<organism evidence="1 2">
    <name type="scientific">Limnohabitans radicicola</name>
    <dbReference type="NCBI Taxonomy" id="2771427"/>
    <lineage>
        <taxon>Bacteria</taxon>
        <taxon>Pseudomonadati</taxon>
        <taxon>Pseudomonadota</taxon>
        <taxon>Betaproteobacteria</taxon>
        <taxon>Burkholderiales</taxon>
        <taxon>Comamonadaceae</taxon>
        <taxon>Limnohabitans</taxon>
    </lineage>
</organism>
<dbReference type="AlphaFoldDB" id="A0A927FHL5"/>
<evidence type="ECO:0000313" key="1">
    <source>
        <dbReference type="EMBL" id="MBD8051136.1"/>
    </source>
</evidence>
<comment type="caution">
    <text evidence="1">The sequence shown here is derived from an EMBL/GenBank/DDBJ whole genome shotgun (WGS) entry which is preliminary data.</text>
</comment>